<dbReference type="AlphaFoldDB" id="X0UZ85"/>
<protein>
    <submittedName>
        <fullName evidence="1">Uncharacterized protein</fullName>
    </submittedName>
</protein>
<dbReference type="Gene3D" id="3.40.50.10420">
    <property type="entry name" value="NagB/RpiA/CoA transferase-like"/>
    <property type="match status" value="1"/>
</dbReference>
<organism evidence="1">
    <name type="scientific">marine sediment metagenome</name>
    <dbReference type="NCBI Taxonomy" id="412755"/>
    <lineage>
        <taxon>unclassified sequences</taxon>
        <taxon>metagenomes</taxon>
        <taxon>ecological metagenomes</taxon>
    </lineage>
</organism>
<name>X0UZ85_9ZZZZ</name>
<dbReference type="EMBL" id="BARS01021613">
    <property type="protein sequence ID" value="GAG05603.1"/>
    <property type="molecule type" value="Genomic_DNA"/>
</dbReference>
<sequence length="41" mass="4534">CSSAKIVALAFEMQIVKEIPNDKNDIPVHGIITEKRIIISV</sequence>
<gene>
    <name evidence="1" type="ORF">S01H1_34680</name>
</gene>
<proteinExistence type="predicted"/>
<accession>X0UZ85</accession>
<reference evidence="1" key="1">
    <citation type="journal article" date="2014" name="Front. Microbiol.">
        <title>High frequency of phylogenetically diverse reductive dehalogenase-homologous genes in deep subseafloor sedimentary metagenomes.</title>
        <authorList>
            <person name="Kawai M."/>
            <person name="Futagami T."/>
            <person name="Toyoda A."/>
            <person name="Takaki Y."/>
            <person name="Nishi S."/>
            <person name="Hori S."/>
            <person name="Arai W."/>
            <person name="Tsubouchi T."/>
            <person name="Morono Y."/>
            <person name="Uchiyama I."/>
            <person name="Ito T."/>
            <person name="Fujiyama A."/>
            <person name="Inagaki F."/>
            <person name="Takami H."/>
        </authorList>
    </citation>
    <scope>NUCLEOTIDE SEQUENCE</scope>
    <source>
        <strain evidence="1">Expedition CK06-06</strain>
    </source>
</reference>
<dbReference type="InterPro" id="IPR037171">
    <property type="entry name" value="NagB/RpiA_transferase-like"/>
</dbReference>
<comment type="caution">
    <text evidence="1">The sequence shown here is derived from an EMBL/GenBank/DDBJ whole genome shotgun (WGS) entry which is preliminary data.</text>
</comment>
<dbReference type="SUPFAM" id="SSF100950">
    <property type="entry name" value="NagB/RpiA/CoA transferase-like"/>
    <property type="match status" value="1"/>
</dbReference>
<feature type="non-terminal residue" evidence="1">
    <location>
        <position position="1"/>
    </location>
</feature>
<dbReference type="InterPro" id="IPR024185">
    <property type="entry name" value="FTHF_cligase-like_sf"/>
</dbReference>
<evidence type="ECO:0000313" key="1">
    <source>
        <dbReference type="EMBL" id="GAG05603.1"/>
    </source>
</evidence>